<comment type="caution">
    <text evidence="2">The sequence shown here is derived from an EMBL/GenBank/DDBJ whole genome shotgun (WGS) entry which is preliminary data.</text>
</comment>
<dbReference type="Proteomes" id="UP000320766">
    <property type="component" value="Unassembled WGS sequence"/>
</dbReference>
<dbReference type="GO" id="GO:0017178">
    <property type="term" value="F:diphthine-ammonia ligase activity"/>
    <property type="evidence" value="ECO:0007669"/>
    <property type="project" value="TreeGrafter"/>
</dbReference>
<proteinExistence type="predicted"/>
<dbReference type="GO" id="GO:0017183">
    <property type="term" value="P:protein histidyl modification to diphthamide"/>
    <property type="evidence" value="ECO:0007669"/>
    <property type="project" value="TreeGrafter"/>
</dbReference>
<dbReference type="EMBL" id="RXIL01000078">
    <property type="protein sequence ID" value="RZN69449.1"/>
    <property type="molecule type" value="Genomic_DNA"/>
</dbReference>
<protein>
    <recommendedName>
        <fullName evidence="1">Diphthamide synthase domain-containing protein</fullName>
    </recommendedName>
</protein>
<dbReference type="InterPro" id="IPR030662">
    <property type="entry name" value="DPH6/MJ0570"/>
</dbReference>
<dbReference type="InterPro" id="IPR002761">
    <property type="entry name" value="Diphthami_syn_dom"/>
</dbReference>
<evidence type="ECO:0000313" key="2">
    <source>
        <dbReference type="EMBL" id="RZN69449.1"/>
    </source>
</evidence>
<evidence type="ECO:0000259" key="1">
    <source>
        <dbReference type="Pfam" id="PF01902"/>
    </source>
</evidence>
<dbReference type="Pfam" id="PF01902">
    <property type="entry name" value="Diphthami_syn_2"/>
    <property type="match status" value="1"/>
</dbReference>
<dbReference type="AlphaFoldDB" id="A0A520KX17"/>
<reference evidence="2 3" key="1">
    <citation type="journal article" date="2019" name="Nat. Microbiol.">
        <title>Wide diversity of methane and short-chain alkane metabolisms in uncultured archaea.</title>
        <authorList>
            <person name="Borrel G."/>
            <person name="Adam P.S."/>
            <person name="McKay L.J."/>
            <person name="Chen L.X."/>
            <person name="Sierra-Garcia I.N."/>
            <person name="Sieber C.M."/>
            <person name="Letourneur Q."/>
            <person name="Ghozlane A."/>
            <person name="Andersen G.L."/>
            <person name="Li W.J."/>
            <person name="Hallam S.J."/>
            <person name="Muyzer G."/>
            <person name="de Oliveira V.M."/>
            <person name="Inskeep W.P."/>
            <person name="Banfield J.F."/>
            <person name="Gribaldo S."/>
        </authorList>
    </citation>
    <scope>NUCLEOTIDE SEQUENCE [LARGE SCALE GENOMIC DNA]</scope>
    <source>
        <strain evidence="2">NM1b</strain>
    </source>
</reference>
<evidence type="ECO:0000313" key="3">
    <source>
        <dbReference type="Proteomes" id="UP000320766"/>
    </source>
</evidence>
<gene>
    <name evidence="2" type="ORF">EF807_04505</name>
</gene>
<name>A0A520KX17_9EURY</name>
<dbReference type="PANTHER" id="PTHR12196">
    <property type="entry name" value="DOMAIN OF UNKNOWN FUNCTION 71 DUF71 -CONTAINING PROTEIN"/>
    <property type="match status" value="1"/>
</dbReference>
<accession>A0A520KX17</accession>
<organism evidence="2 3">
    <name type="scientific">Candidatus Methanolliviera hydrocarbonicum</name>
    <dbReference type="NCBI Taxonomy" id="2491085"/>
    <lineage>
        <taxon>Archaea</taxon>
        <taxon>Methanobacteriati</taxon>
        <taxon>Methanobacteriota</taxon>
        <taxon>Candidatus Methanoliparia</taxon>
        <taxon>Candidatus Methanoliparales</taxon>
        <taxon>Candidatus Methanollivieraceae</taxon>
        <taxon>Candidatus Methanolliviera</taxon>
    </lineage>
</organism>
<dbReference type="Gene3D" id="3.90.1490.10">
    <property type="entry name" value="putative n-type atp pyrophosphatase, domain 2"/>
    <property type="match status" value="1"/>
</dbReference>
<dbReference type="SUPFAM" id="SSF52402">
    <property type="entry name" value="Adenine nucleotide alpha hydrolases-like"/>
    <property type="match status" value="1"/>
</dbReference>
<sequence>MVENICNELKVRPLLPLWGNKPMELLSRYVNDSVKAIIVAVNPKLSKEWLGQVIDEKFLDYLRDNNIRPCTDAGEYHTFVVDGPMFKRYIKIVDGKKVKVEHDGWWFLDVLKYEVVEKE</sequence>
<feature type="domain" description="Diphthamide synthase" evidence="1">
    <location>
        <begin position="2"/>
        <end position="113"/>
    </location>
</feature>
<dbReference type="PANTHER" id="PTHR12196:SF2">
    <property type="entry name" value="DIPHTHINE--AMMONIA LIGASE"/>
    <property type="match status" value="1"/>
</dbReference>